<proteinExistence type="inferred from homology"/>
<dbReference type="Pfam" id="PF13813">
    <property type="entry name" value="MBOAT_2"/>
    <property type="match status" value="1"/>
</dbReference>
<feature type="domain" description="Wax synthase" evidence="9">
    <location>
        <begin position="236"/>
        <end position="322"/>
    </location>
</feature>
<feature type="transmembrane region" description="Helical" evidence="8">
    <location>
        <begin position="285"/>
        <end position="306"/>
    </location>
</feature>
<dbReference type="AlphaFoldDB" id="A0A9Q9EQY0"/>
<dbReference type="GO" id="GO:0006629">
    <property type="term" value="P:lipid metabolic process"/>
    <property type="evidence" value="ECO:0007669"/>
    <property type="project" value="InterPro"/>
</dbReference>
<keyword evidence="5 8" id="KW-0812">Transmembrane</keyword>
<dbReference type="GO" id="GO:0016020">
    <property type="term" value="C:membrane"/>
    <property type="evidence" value="ECO:0007669"/>
    <property type="project" value="UniProtKB-SubCell"/>
</dbReference>
<organism evidence="10 11">
    <name type="scientific">Septoria linicola</name>
    <dbReference type="NCBI Taxonomy" id="215465"/>
    <lineage>
        <taxon>Eukaryota</taxon>
        <taxon>Fungi</taxon>
        <taxon>Dikarya</taxon>
        <taxon>Ascomycota</taxon>
        <taxon>Pezizomycotina</taxon>
        <taxon>Dothideomycetes</taxon>
        <taxon>Dothideomycetidae</taxon>
        <taxon>Mycosphaerellales</taxon>
        <taxon>Mycosphaerellaceae</taxon>
        <taxon>Septoria</taxon>
    </lineage>
</organism>
<evidence type="ECO:0000256" key="3">
    <source>
        <dbReference type="ARBA" id="ARBA00007282"/>
    </source>
</evidence>
<protein>
    <submittedName>
        <fullName evidence="10">Wax synthase domain-containing protein</fullName>
    </submittedName>
</protein>
<reference evidence="10" key="1">
    <citation type="submission" date="2022-06" db="EMBL/GenBank/DDBJ databases">
        <title>Complete genome sequences of two strains of the flax pathogen Septoria linicola.</title>
        <authorList>
            <person name="Lapalu N."/>
            <person name="Simon A."/>
            <person name="Demenou B."/>
            <person name="Paumier D."/>
            <person name="Guillot M.-P."/>
            <person name="Gout L."/>
            <person name="Valade R."/>
        </authorList>
    </citation>
    <scope>NUCLEOTIDE SEQUENCE</scope>
    <source>
        <strain evidence="10">SE15195</strain>
    </source>
</reference>
<evidence type="ECO:0000256" key="1">
    <source>
        <dbReference type="ARBA" id="ARBA00004141"/>
    </source>
</evidence>
<keyword evidence="6 8" id="KW-1133">Transmembrane helix</keyword>
<evidence type="ECO:0000256" key="7">
    <source>
        <dbReference type="ARBA" id="ARBA00023136"/>
    </source>
</evidence>
<evidence type="ECO:0000256" key="5">
    <source>
        <dbReference type="ARBA" id="ARBA00022692"/>
    </source>
</evidence>
<comment type="similarity">
    <text evidence="3">Belongs to the wax synthase family.</text>
</comment>
<name>A0A9Q9EQY0_9PEZI</name>
<evidence type="ECO:0000256" key="8">
    <source>
        <dbReference type="SAM" id="Phobius"/>
    </source>
</evidence>
<dbReference type="PANTHER" id="PTHR31595:SF57">
    <property type="entry name" value="OS04G0481900 PROTEIN"/>
    <property type="match status" value="1"/>
</dbReference>
<gene>
    <name evidence="10" type="ORF">Slin15195_G126130</name>
</gene>
<feature type="transmembrane region" description="Helical" evidence="8">
    <location>
        <begin position="31"/>
        <end position="54"/>
    </location>
</feature>
<evidence type="ECO:0000313" key="10">
    <source>
        <dbReference type="EMBL" id="USW59294.1"/>
    </source>
</evidence>
<keyword evidence="7 8" id="KW-0472">Membrane</keyword>
<accession>A0A9Q9EQY0</accession>
<evidence type="ECO:0000313" key="11">
    <source>
        <dbReference type="Proteomes" id="UP001056384"/>
    </source>
</evidence>
<comment type="pathway">
    <text evidence="2">Secondary metabolite biosynthesis.</text>
</comment>
<feature type="transmembrane region" description="Helical" evidence="8">
    <location>
        <begin position="202"/>
        <end position="222"/>
    </location>
</feature>
<sequence>MSTGRIVAASHCLVFISIKLPALLLEPSPAFWLRAAIAVSLQLLALLALSIAAAGTKTSTTQASITEYEQRKGAREIVPDVQQVGFIAGVYTLILPLLSPAYHPIAEAGLRCACFFYACKLIDLVVLKAEKPPLLIQNKTKPSSTSFSKAEYIFRLLTETRYASFDIAIQEPRRRNFQETTTLTHTILWTWLSRLLIPTATYFYPILELQLLLSLLLINFGLEGVHTLLHPFCPNELFFQPFAASGIIDFWSVHWHQGAQSWLISLGYRPAKRLAVEVFGLSKEVGTAVGVLGTFALSGIWHAWCVASLSDRKWETGVGLFLVFVAQGVGCLLERVVWAKGGGGWVRRVVCWTFAVEAGAMFFRYAKPYVREDVRWMIHPIESLGWARG</sequence>
<evidence type="ECO:0000256" key="4">
    <source>
        <dbReference type="ARBA" id="ARBA00022679"/>
    </source>
</evidence>
<evidence type="ECO:0000256" key="2">
    <source>
        <dbReference type="ARBA" id="ARBA00005179"/>
    </source>
</evidence>
<dbReference type="OrthoDB" id="1077582at2759"/>
<feature type="transmembrane region" description="Helical" evidence="8">
    <location>
        <begin position="345"/>
        <end position="366"/>
    </location>
</feature>
<dbReference type="PANTHER" id="PTHR31595">
    <property type="entry name" value="LONG-CHAIN-ALCOHOL O-FATTY-ACYLTRANSFERASE 3-RELATED"/>
    <property type="match status" value="1"/>
</dbReference>
<dbReference type="Proteomes" id="UP001056384">
    <property type="component" value="Chromosome 12"/>
</dbReference>
<evidence type="ECO:0000256" key="6">
    <source>
        <dbReference type="ARBA" id="ARBA00022989"/>
    </source>
</evidence>
<feature type="transmembrane region" description="Helical" evidence="8">
    <location>
        <begin position="318"/>
        <end position="339"/>
    </location>
</feature>
<dbReference type="EMBL" id="CP099429">
    <property type="protein sequence ID" value="USW59294.1"/>
    <property type="molecule type" value="Genomic_DNA"/>
</dbReference>
<feature type="transmembrane region" description="Helical" evidence="8">
    <location>
        <begin position="7"/>
        <end position="25"/>
    </location>
</feature>
<dbReference type="InterPro" id="IPR032805">
    <property type="entry name" value="Wax_synthase_dom"/>
</dbReference>
<comment type="subcellular location">
    <subcellularLocation>
        <location evidence="1">Membrane</location>
        <topology evidence="1">Multi-pass membrane protein</topology>
    </subcellularLocation>
</comment>
<evidence type="ECO:0000259" key="9">
    <source>
        <dbReference type="Pfam" id="PF13813"/>
    </source>
</evidence>
<keyword evidence="11" id="KW-1185">Reference proteome</keyword>
<dbReference type="GO" id="GO:0008374">
    <property type="term" value="F:O-acyltransferase activity"/>
    <property type="evidence" value="ECO:0007669"/>
    <property type="project" value="InterPro"/>
</dbReference>
<dbReference type="InterPro" id="IPR044851">
    <property type="entry name" value="Wax_synthase"/>
</dbReference>
<keyword evidence="4" id="KW-0808">Transferase</keyword>